<keyword evidence="3 7" id="KW-0547">Nucleotide-binding</keyword>
<dbReference type="InterPro" id="IPR005893">
    <property type="entry name" value="PotA-like"/>
</dbReference>
<dbReference type="Gene3D" id="2.40.50.100">
    <property type="match status" value="1"/>
</dbReference>
<feature type="domain" description="ABC transporter" evidence="9">
    <location>
        <begin position="32"/>
        <end position="262"/>
    </location>
</feature>
<feature type="region of interest" description="Disordered" evidence="8">
    <location>
        <begin position="1"/>
        <end position="27"/>
    </location>
</feature>
<evidence type="ECO:0000256" key="2">
    <source>
        <dbReference type="ARBA" id="ARBA00022475"/>
    </source>
</evidence>
<comment type="catalytic activity">
    <reaction evidence="7">
        <text>ATP + H2O + polyamine-[polyamine-binding protein]Side 1 = ADP + phosphate + polyamineSide 2 + [polyamine-binding protein]Side 1.</text>
        <dbReference type="EC" id="7.6.2.11"/>
    </reaction>
</comment>
<evidence type="ECO:0000313" key="10">
    <source>
        <dbReference type="EMBL" id="TQE99324.1"/>
    </source>
</evidence>
<dbReference type="NCBIfam" id="TIGR01187">
    <property type="entry name" value="potA"/>
    <property type="match status" value="1"/>
</dbReference>
<dbReference type="InterPro" id="IPR008995">
    <property type="entry name" value="Mo/tungstate-bd_C_term_dom"/>
</dbReference>
<dbReference type="SMART" id="SM00382">
    <property type="entry name" value="AAA"/>
    <property type="match status" value="1"/>
</dbReference>
<dbReference type="InterPro" id="IPR013611">
    <property type="entry name" value="Transp-assoc_OB_typ2"/>
</dbReference>
<comment type="caution">
    <text evidence="10">The sequence shown here is derived from an EMBL/GenBank/DDBJ whole genome shotgun (WGS) entry which is preliminary data.</text>
</comment>
<evidence type="ECO:0000313" key="11">
    <source>
        <dbReference type="Proteomes" id="UP000315400"/>
    </source>
</evidence>
<evidence type="ECO:0000256" key="1">
    <source>
        <dbReference type="ARBA" id="ARBA00022448"/>
    </source>
</evidence>
<dbReference type="InterPro" id="IPR017871">
    <property type="entry name" value="ABC_transporter-like_CS"/>
</dbReference>
<reference evidence="10 11" key="1">
    <citation type="submission" date="2019-06" db="EMBL/GenBank/DDBJ databases">
        <title>Metagenome assembled Genome of Spiribacter salinus SL48-SHIP from the microbial mat of Salt Lake 48 (Novosibirsk region, Russia).</title>
        <authorList>
            <person name="Shipova A."/>
            <person name="Rozanov A.S."/>
            <person name="Bryanskaya A.V."/>
            <person name="Peltek S.E."/>
        </authorList>
    </citation>
    <scope>NUCLEOTIDE SEQUENCE [LARGE SCALE GENOMIC DNA]</scope>
    <source>
        <strain evidence="10">SL48-SHIP-2</strain>
    </source>
</reference>
<organism evidence="10 11">
    <name type="scientific">Spiribacter salinus</name>
    <dbReference type="NCBI Taxonomy" id="1335746"/>
    <lineage>
        <taxon>Bacteria</taxon>
        <taxon>Pseudomonadati</taxon>
        <taxon>Pseudomonadota</taxon>
        <taxon>Gammaproteobacteria</taxon>
        <taxon>Chromatiales</taxon>
        <taxon>Ectothiorhodospiraceae</taxon>
        <taxon>Spiribacter</taxon>
    </lineage>
</organism>
<accession>A0A540VRE3</accession>
<dbReference type="PROSITE" id="PS50893">
    <property type="entry name" value="ABC_TRANSPORTER_2"/>
    <property type="match status" value="1"/>
</dbReference>
<evidence type="ECO:0000259" key="9">
    <source>
        <dbReference type="PROSITE" id="PS50893"/>
    </source>
</evidence>
<dbReference type="Pfam" id="PF08402">
    <property type="entry name" value="TOBE_2"/>
    <property type="match status" value="1"/>
</dbReference>
<evidence type="ECO:0000256" key="5">
    <source>
        <dbReference type="ARBA" id="ARBA00022967"/>
    </source>
</evidence>
<evidence type="ECO:0000256" key="3">
    <source>
        <dbReference type="ARBA" id="ARBA00022741"/>
    </source>
</evidence>
<gene>
    <name evidence="7" type="primary">potA</name>
    <name evidence="10" type="ORF">FKY71_09175</name>
</gene>
<dbReference type="AlphaFoldDB" id="A0A540VRE3"/>
<dbReference type="SUPFAM" id="SSF50331">
    <property type="entry name" value="MOP-like"/>
    <property type="match status" value="1"/>
</dbReference>
<dbReference type="GO" id="GO:0015847">
    <property type="term" value="P:putrescine transport"/>
    <property type="evidence" value="ECO:0007669"/>
    <property type="project" value="UniProtKB-ARBA"/>
</dbReference>
<dbReference type="InterPro" id="IPR003593">
    <property type="entry name" value="AAA+_ATPase"/>
</dbReference>
<dbReference type="GO" id="GO:0015417">
    <property type="term" value="F:ABC-type polyamine transporter activity"/>
    <property type="evidence" value="ECO:0007669"/>
    <property type="project" value="UniProtKB-EC"/>
</dbReference>
<comment type="function">
    <text evidence="7">Part of the ABC transporter complex PotABCD involved in spermidine/putrescine import. Responsible for energy coupling to the transport system.</text>
</comment>
<dbReference type="FunFam" id="3.40.50.300:FF:000133">
    <property type="entry name" value="Spermidine/putrescine import ATP-binding protein PotA"/>
    <property type="match status" value="1"/>
</dbReference>
<feature type="compositionally biased region" description="Basic and acidic residues" evidence="8">
    <location>
        <begin position="16"/>
        <end position="27"/>
    </location>
</feature>
<comment type="subunit">
    <text evidence="7">The complex is composed of two ATP-binding proteins (PotA), two transmembrane proteins (PotB and PotC) and a solute-binding protein (PotD).</text>
</comment>
<evidence type="ECO:0000256" key="7">
    <source>
        <dbReference type="RuleBase" id="RU364083"/>
    </source>
</evidence>
<dbReference type="GO" id="GO:0043190">
    <property type="term" value="C:ATP-binding cassette (ABC) transporter complex"/>
    <property type="evidence" value="ECO:0007669"/>
    <property type="project" value="InterPro"/>
</dbReference>
<dbReference type="InterPro" id="IPR012340">
    <property type="entry name" value="NA-bd_OB-fold"/>
</dbReference>
<dbReference type="GO" id="GO:0005524">
    <property type="term" value="F:ATP binding"/>
    <property type="evidence" value="ECO:0007669"/>
    <property type="project" value="UniProtKB-KW"/>
</dbReference>
<dbReference type="EC" id="7.6.2.11" evidence="7"/>
<dbReference type="SUPFAM" id="SSF52540">
    <property type="entry name" value="P-loop containing nucleoside triphosphate hydrolases"/>
    <property type="match status" value="1"/>
</dbReference>
<name>A0A540VRE3_9GAMM</name>
<keyword evidence="6 7" id="KW-0472">Membrane</keyword>
<keyword evidence="2 7" id="KW-1003">Cell membrane</keyword>
<keyword evidence="5 7" id="KW-1278">Translocase</keyword>
<dbReference type="InterPro" id="IPR027417">
    <property type="entry name" value="P-loop_NTPase"/>
</dbReference>
<evidence type="ECO:0000256" key="4">
    <source>
        <dbReference type="ARBA" id="ARBA00022840"/>
    </source>
</evidence>
<dbReference type="EMBL" id="VIFK01000071">
    <property type="protein sequence ID" value="TQE99324.1"/>
    <property type="molecule type" value="Genomic_DNA"/>
</dbReference>
<protein>
    <recommendedName>
        <fullName evidence="7">Spermidine/putrescine import ATP-binding protein PotA</fullName>
        <ecNumber evidence="7">7.6.2.11</ecNumber>
    </recommendedName>
</protein>
<dbReference type="PANTHER" id="PTHR42781:SF4">
    <property type="entry name" value="SPERMIDINE_PUTRESCINE IMPORT ATP-BINDING PROTEIN POTA"/>
    <property type="match status" value="1"/>
</dbReference>
<evidence type="ECO:0000256" key="8">
    <source>
        <dbReference type="SAM" id="MobiDB-lite"/>
    </source>
</evidence>
<dbReference type="PANTHER" id="PTHR42781">
    <property type="entry name" value="SPERMIDINE/PUTRESCINE IMPORT ATP-BINDING PROTEIN POTA"/>
    <property type="match status" value="1"/>
</dbReference>
<evidence type="ECO:0000256" key="6">
    <source>
        <dbReference type="ARBA" id="ARBA00023136"/>
    </source>
</evidence>
<comment type="similarity">
    <text evidence="7">Belongs to the ABC transporter superfamily. Spermidine/putrescine importer (TC 3.A.1.11.1) family.</text>
</comment>
<keyword evidence="1 7" id="KW-0813">Transport</keyword>
<dbReference type="Proteomes" id="UP000315400">
    <property type="component" value="Unassembled WGS sequence"/>
</dbReference>
<sequence length="394" mass="43417">MTTRIDRVDYSSPPKAAEREAGDPETRADEALRLDDIEKRFGAHRAAAGVNLKVRRGEFLTLLGPSGCGKTTLLNLIAGFLEPDGGEIFIDDEWVTETPPHRRNIGVVFQNYALFPHMNIRDNVAFGLRMRGIGRGERHRRADEALAMVQLAEFGDRQPRELSGGQQQRVALARALVIEPHVLLLDEPLSALDKNLRTEMQVELKQIQQKVGITTVFVTHDQTEALSLSDRIAVMSDGVIRQLATPEDIYCRPHDSFVASFIGDINRLPARVAALDGTIAAVDMDCGVRVTVPCASNEALQPGTRAEVYVRPDQLWVMDPRATDDSAALTGTVVTQVYQGTHVDLHVRLNDGTPVVARVPPEANVASQSTNEPVRLGWRVDDAHIFPTTEESTQ</sequence>
<dbReference type="Pfam" id="PF00005">
    <property type="entry name" value="ABC_tran"/>
    <property type="match status" value="1"/>
</dbReference>
<dbReference type="PROSITE" id="PS00211">
    <property type="entry name" value="ABC_TRANSPORTER_1"/>
    <property type="match status" value="1"/>
</dbReference>
<keyword evidence="4 7" id="KW-0067">ATP-binding</keyword>
<dbReference type="Gene3D" id="3.40.50.300">
    <property type="entry name" value="P-loop containing nucleotide triphosphate hydrolases"/>
    <property type="match status" value="1"/>
</dbReference>
<dbReference type="GO" id="GO:0016887">
    <property type="term" value="F:ATP hydrolysis activity"/>
    <property type="evidence" value="ECO:0007669"/>
    <property type="project" value="InterPro"/>
</dbReference>
<dbReference type="InterPro" id="IPR003439">
    <property type="entry name" value="ABC_transporter-like_ATP-bd"/>
</dbReference>
<dbReference type="Gene3D" id="2.40.50.140">
    <property type="entry name" value="Nucleic acid-binding proteins"/>
    <property type="match status" value="1"/>
</dbReference>
<proteinExistence type="inferred from homology"/>
<dbReference type="InterPro" id="IPR050093">
    <property type="entry name" value="ABC_SmlMolc_Importer"/>
</dbReference>